<reference evidence="3" key="2">
    <citation type="submission" date="2021-04" db="EMBL/GenBank/DDBJ databases">
        <authorList>
            <person name="Gilroy R."/>
        </authorList>
    </citation>
    <scope>NUCLEOTIDE SEQUENCE</scope>
    <source>
        <strain evidence="3">CHK178-16964</strain>
    </source>
</reference>
<feature type="compositionally biased region" description="Gly residues" evidence="1">
    <location>
        <begin position="463"/>
        <end position="473"/>
    </location>
</feature>
<comment type="caution">
    <text evidence="3">The sequence shown here is derived from an EMBL/GenBank/DDBJ whole genome shotgun (WGS) entry which is preliminary data.</text>
</comment>
<evidence type="ECO:0000313" key="4">
    <source>
        <dbReference type="Proteomes" id="UP000823900"/>
    </source>
</evidence>
<dbReference type="NCBIfam" id="NF045848">
    <property type="entry name" value="MMCAP2_0566_fam"/>
    <property type="match status" value="1"/>
</dbReference>
<feature type="region of interest" description="Disordered" evidence="1">
    <location>
        <begin position="445"/>
        <end position="547"/>
    </location>
</feature>
<feature type="transmembrane region" description="Helical" evidence="2">
    <location>
        <begin position="12"/>
        <end position="31"/>
    </location>
</feature>
<dbReference type="AlphaFoldDB" id="A0A9D2HEV0"/>
<evidence type="ECO:0000256" key="1">
    <source>
        <dbReference type="SAM" id="MobiDB-lite"/>
    </source>
</evidence>
<feature type="transmembrane region" description="Helical" evidence="2">
    <location>
        <begin position="275"/>
        <end position="296"/>
    </location>
</feature>
<accession>A0A9D2HEV0</accession>
<keyword evidence="2" id="KW-0472">Membrane</keyword>
<feature type="transmembrane region" description="Helical" evidence="2">
    <location>
        <begin position="168"/>
        <end position="189"/>
    </location>
</feature>
<keyword evidence="2" id="KW-0812">Transmembrane</keyword>
<proteinExistence type="predicted"/>
<feature type="transmembrane region" description="Helical" evidence="2">
    <location>
        <begin position="119"/>
        <end position="147"/>
    </location>
</feature>
<evidence type="ECO:0000256" key="2">
    <source>
        <dbReference type="SAM" id="Phobius"/>
    </source>
</evidence>
<reference evidence="3" key="1">
    <citation type="journal article" date="2021" name="PeerJ">
        <title>Extensive microbial diversity within the chicken gut microbiome revealed by metagenomics and culture.</title>
        <authorList>
            <person name="Gilroy R."/>
            <person name="Ravi A."/>
            <person name="Getino M."/>
            <person name="Pursley I."/>
            <person name="Horton D.L."/>
            <person name="Alikhan N.F."/>
            <person name="Baker D."/>
            <person name="Gharbi K."/>
            <person name="Hall N."/>
            <person name="Watson M."/>
            <person name="Adriaenssens E.M."/>
            <person name="Foster-Nyarko E."/>
            <person name="Jarju S."/>
            <person name="Secka A."/>
            <person name="Antonio M."/>
            <person name="Oren A."/>
            <person name="Chaudhuri R.R."/>
            <person name="La Ragione R."/>
            <person name="Hildebrand F."/>
            <person name="Pallen M.J."/>
        </authorList>
    </citation>
    <scope>NUCLEOTIDE SEQUENCE</scope>
    <source>
        <strain evidence="3">CHK178-16964</strain>
    </source>
</reference>
<feature type="region of interest" description="Disordered" evidence="1">
    <location>
        <begin position="723"/>
        <end position="765"/>
    </location>
</feature>
<organism evidence="3 4">
    <name type="scientific">Candidatus Lachnoclostridium stercoravium</name>
    <dbReference type="NCBI Taxonomy" id="2838633"/>
    <lineage>
        <taxon>Bacteria</taxon>
        <taxon>Bacillati</taxon>
        <taxon>Bacillota</taxon>
        <taxon>Clostridia</taxon>
        <taxon>Lachnospirales</taxon>
        <taxon>Lachnospiraceae</taxon>
    </lineage>
</organism>
<name>A0A9D2HEV0_9FIRM</name>
<gene>
    <name evidence="3" type="ORF">IAA07_01610</name>
</gene>
<feature type="transmembrane region" description="Helical" evidence="2">
    <location>
        <begin position="373"/>
        <end position="391"/>
    </location>
</feature>
<feature type="transmembrane region" description="Helical" evidence="2">
    <location>
        <begin position="331"/>
        <end position="352"/>
    </location>
</feature>
<dbReference type="NCBIfam" id="NF045889">
    <property type="entry name" value="ICE_Mbov_0396_TM"/>
    <property type="match status" value="1"/>
</dbReference>
<feature type="compositionally biased region" description="Basic and acidic residues" evidence="1">
    <location>
        <begin position="742"/>
        <end position="765"/>
    </location>
</feature>
<dbReference type="Proteomes" id="UP000823900">
    <property type="component" value="Unassembled WGS sequence"/>
</dbReference>
<evidence type="ECO:0000313" key="3">
    <source>
        <dbReference type="EMBL" id="HJA70260.1"/>
    </source>
</evidence>
<sequence length="765" mass="82486">MEIVYLGLLSSIFNAIFNAILSPIFKFLSSLLETVLGWLFENVLGPLLEKVLWPIFTGLLDLIFEILAEFIYKLLASVLQIVDAMQAAFNIFAGLQPVSYDGYPEPLPLIEMLFRVDTIQWAVMIITIIGFCLTLVFAVLGTARSMLELDVDNARPISRVLKSTGGAMARFALIPITCLFLIMMSGNILEGISAAMGTNETTLSRMVFVVSSLDANKKDARYNISGKLDDDDKAVTPASDIGIHDSYRKPFYTGQSNYADADVVGNTFNFARFDYLIGFGGAIFLLIIMAICLINFICRIFEVLMLFIASPIFVSVMPLDDGEKFKAWQDMFVAKVFSGFGSVIAMQLYMLLCPVVMSGKISFMQNGSAEADYLIRMIFMLGGAWAVIKAGPTITQLLNYQAGATERETGMAVTAGMIGAASFAGSAARQAFTGIRGMAAARSSVGESAREASNRRISKLLNGTGGGNTGSGSGSRSAARSGTGSGSGSGAGSWVSGNRPKAAAGRRSGIQIGARPTTTSGTGSASQKSALGKAGRAGTLGKNGRITVNTSKGGHHYLGVDYGKKLSFGRDQDGNFQFRVFGMGYRTGKDGKVDKVSLPFVRFKRGDDGFKVSKVKIAGAVNFKRSETVTTREDGTVSRQMGKMYCSDVRPLGVSLLQRRFDQDTGQVETLQRGVSHYGKNSQGEYVLTRREGLGIRTEYEQDDSGKNRISHVDVGSFSAKVTSDASGNRHIDKVKGAGGKEIYRSKESAQRAEQKRGTKKESDQ</sequence>
<dbReference type="EMBL" id="DWZA01000016">
    <property type="protein sequence ID" value="HJA70260.1"/>
    <property type="molecule type" value="Genomic_DNA"/>
</dbReference>
<keyword evidence="2" id="KW-1133">Transmembrane helix</keyword>
<protein>
    <submittedName>
        <fullName evidence="3">Uncharacterized protein</fullName>
    </submittedName>
</protein>
<feature type="transmembrane region" description="Helical" evidence="2">
    <location>
        <begin position="51"/>
        <end position="71"/>
    </location>
</feature>
<feature type="compositionally biased region" description="Polar residues" evidence="1">
    <location>
        <begin position="516"/>
        <end position="529"/>
    </location>
</feature>